<dbReference type="KEGG" id="crw:CROST_037850"/>
<accession>A0A1S8LL04</accession>
<gene>
    <name evidence="1" type="ORF">CROST_037850</name>
</gene>
<proteinExistence type="predicted"/>
<sequence>MEKLDRINLILNHRNFKNYLSKTLKYEKGRKFCSHTLEHFLDVARISYIIVLEEKLDIKKDIIYASALLHDIGRWQQYESGIPHSTASANLSIDILKDCSFNSLEIELIIEAIKNHGKVNSISHLSSILYRSDKLSRNCFNCSAYAECNWSYHKKNSSIKY</sequence>
<dbReference type="InterPro" id="IPR006674">
    <property type="entry name" value="HD_domain"/>
</dbReference>
<reference evidence="1 2" key="1">
    <citation type="submission" date="2022-04" db="EMBL/GenBank/DDBJ databases">
        <title>Genome sequence of C. roseum typestrain.</title>
        <authorList>
            <person name="Poehlein A."/>
            <person name="Schoch T."/>
            <person name="Duerre P."/>
            <person name="Daniel R."/>
        </authorList>
    </citation>
    <scope>NUCLEOTIDE SEQUENCE [LARGE SCALE GENOMIC DNA]</scope>
    <source>
        <strain evidence="1 2">DSM 7320</strain>
    </source>
</reference>
<name>A0A1S8LL04_9CLOT</name>
<evidence type="ECO:0000313" key="2">
    <source>
        <dbReference type="Proteomes" id="UP000190951"/>
    </source>
</evidence>
<dbReference type="EMBL" id="CP096983">
    <property type="protein sequence ID" value="URZ13035.1"/>
    <property type="molecule type" value="Genomic_DNA"/>
</dbReference>
<dbReference type="Proteomes" id="UP000190951">
    <property type="component" value="Chromosome"/>
</dbReference>
<evidence type="ECO:0000313" key="1">
    <source>
        <dbReference type="EMBL" id="URZ13035.1"/>
    </source>
</evidence>
<protein>
    <submittedName>
        <fullName evidence="1">Uncharacterized protein</fullName>
    </submittedName>
</protein>
<dbReference type="STRING" id="84029.CROST_04890"/>
<dbReference type="RefSeq" id="WP_077835303.1">
    <property type="nucleotide sequence ID" value="NZ_CP096983.1"/>
</dbReference>
<dbReference type="SMART" id="SM00471">
    <property type="entry name" value="HDc"/>
    <property type="match status" value="1"/>
</dbReference>
<dbReference type="SUPFAM" id="SSF109604">
    <property type="entry name" value="HD-domain/PDEase-like"/>
    <property type="match status" value="1"/>
</dbReference>
<dbReference type="InterPro" id="IPR003607">
    <property type="entry name" value="HD/PDEase_dom"/>
</dbReference>
<dbReference type="AlphaFoldDB" id="A0A1S8LL04"/>
<organism evidence="1 2">
    <name type="scientific">Clostridium felsineum</name>
    <dbReference type="NCBI Taxonomy" id="36839"/>
    <lineage>
        <taxon>Bacteria</taxon>
        <taxon>Bacillati</taxon>
        <taxon>Bacillota</taxon>
        <taxon>Clostridia</taxon>
        <taxon>Eubacteriales</taxon>
        <taxon>Clostridiaceae</taxon>
        <taxon>Clostridium</taxon>
    </lineage>
</organism>
<dbReference type="Gene3D" id="1.10.3210.10">
    <property type="entry name" value="Hypothetical protein af1432"/>
    <property type="match status" value="1"/>
</dbReference>
<dbReference type="Pfam" id="PF01966">
    <property type="entry name" value="HD"/>
    <property type="match status" value="1"/>
</dbReference>
<dbReference type="PROSITE" id="PS51831">
    <property type="entry name" value="HD"/>
    <property type="match status" value="1"/>
</dbReference>
<keyword evidence="2" id="KW-1185">Reference proteome</keyword>